<dbReference type="Gene3D" id="1.25.40.420">
    <property type="match status" value="1"/>
</dbReference>
<dbReference type="PROSITE" id="PS50097">
    <property type="entry name" value="BTB"/>
    <property type="match status" value="1"/>
</dbReference>
<reference evidence="4" key="1">
    <citation type="submission" date="2021-02" db="EMBL/GenBank/DDBJ databases">
        <authorList>
            <person name="Nowell W R."/>
        </authorList>
    </citation>
    <scope>NUCLEOTIDE SEQUENCE</scope>
    <source>
        <strain evidence="4">Ploen Becks lab</strain>
    </source>
</reference>
<dbReference type="InterPro" id="IPR017096">
    <property type="entry name" value="BTB-kelch_protein"/>
</dbReference>
<evidence type="ECO:0000256" key="2">
    <source>
        <dbReference type="ARBA" id="ARBA00022737"/>
    </source>
</evidence>
<evidence type="ECO:0000259" key="3">
    <source>
        <dbReference type="PROSITE" id="PS50097"/>
    </source>
</evidence>
<dbReference type="SUPFAM" id="SSF117281">
    <property type="entry name" value="Kelch motif"/>
    <property type="match status" value="1"/>
</dbReference>
<dbReference type="Gene3D" id="2.120.10.80">
    <property type="entry name" value="Kelch-type beta propeller"/>
    <property type="match status" value="1"/>
</dbReference>
<dbReference type="InterPro" id="IPR011333">
    <property type="entry name" value="SKP1/BTB/POZ_sf"/>
</dbReference>
<dbReference type="Pfam" id="PF01344">
    <property type="entry name" value="Kelch_1"/>
    <property type="match status" value="1"/>
</dbReference>
<protein>
    <recommendedName>
        <fullName evidence="3">BTB domain-containing protein</fullName>
    </recommendedName>
</protein>
<name>A0A813M538_9BILA</name>
<dbReference type="SMART" id="SM00875">
    <property type="entry name" value="BACK"/>
    <property type="match status" value="1"/>
</dbReference>
<dbReference type="PANTHER" id="PTHR24412">
    <property type="entry name" value="KELCH PROTEIN"/>
    <property type="match status" value="1"/>
</dbReference>
<evidence type="ECO:0000313" key="4">
    <source>
        <dbReference type="EMBL" id="CAF0715893.1"/>
    </source>
</evidence>
<dbReference type="PANTHER" id="PTHR24412:SF172">
    <property type="entry name" value="KELCH-LIKE PROTEIN 10"/>
    <property type="match status" value="1"/>
</dbReference>
<feature type="domain" description="BTB" evidence="3">
    <location>
        <begin position="54"/>
        <end position="110"/>
    </location>
</feature>
<sequence>MNNQSERLANTNLRFSNRRYLTCSSLDPNAETYRRLSLQAFETLNELRCQNKLCDFTLVCDDSTEFPIHRIVLSASSSYFKALFTNGMNETKNPVVYIKDIQSEIMKLIIGKHVIINSDNVERLLPAADRFQMFGLVAKCNEFLEKCLDFDNVLGIRKFSICFYSESLKKASDRKNFMKVVESSSEFLELSFEELNDLILCDELNIKSENDVFDVIVKWIEYRSARKEYLEYLIRSLRFAYIDKSFFIEKIRSHPFIKESNELINLLDICSKYLIDFPNQRVANLTDIRFRPRIPHELLVVVGGWSIGSPTHSIETYDPKADIWQNFEYVDRAPRAYHGCILLGDYIYIIGGFDGTQYFNNCRKFNIVKREWEEMAPMNIKRCYVSVALCNGIIYAMGGFDGYGRHKTAEKYIPEKNQWSFIAEMNEYRSDASATEFNGKIYICGGFNGSDCLDSVEFYDPDTNRWALIARMSTRRSGVGFINYFGSLYALGGYDGFIRLNTCERYDFTYRRWTQEADMITPRSNFGVAVFDDDIYVMGGFNGITTVANVECYNFERKEWKIKEKMNMNRSALAACVFKDIELIRPFSALVVKTKLEDKLNRKFLNNVFGLSQNYISYLRSFN</sequence>
<dbReference type="Proteomes" id="UP000663879">
    <property type="component" value="Unassembled WGS sequence"/>
</dbReference>
<dbReference type="InterPro" id="IPR000210">
    <property type="entry name" value="BTB/POZ_dom"/>
</dbReference>
<dbReference type="EMBL" id="CAJNOC010000110">
    <property type="protein sequence ID" value="CAF0715893.1"/>
    <property type="molecule type" value="Genomic_DNA"/>
</dbReference>
<dbReference type="Gene3D" id="3.30.710.10">
    <property type="entry name" value="Potassium Channel Kv1.1, Chain A"/>
    <property type="match status" value="1"/>
</dbReference>
<comment type="caution">
    <text evidence="4">The sequence shown here is derived from an EMBL/GenBank/DDBJ whole genome shotgun (WGS) entry which is preliminary data.</text>
</comment>
<evidence type="ECO:0000313" key="5">
    <source>
        <dbReference type="Proteomes" id="UP000663879"/>
    </source>
</evidence>
<dbReference type="PRINTS" id="PR00501">
    <property type="entry name" value="KELCHREPEAT"/>
</dbReference>
<dbReference type="InterPro" id="IPR006652">
    <property type="entry name" value="Kelch_1"/>
</dbReference>
<dbReference type="OrthoDB" id="191037at2759"/>
<keyword evidence="5" id="KW-1185">Reference proteome</keyword>
<accession>A0A813M538</accession>
<dbReference type="Pfam" id="PF24681">
    <property type="entry name" value="Kelch_KLHDC2_KLHL20_DRC7"/>
    <property type="match status" value="1"/>
</dbReference>
<dbReference type="Pfam" id="PF00651">
    <property type="entry name" value="BTB"/>
    <property type="match status" value="1"/>
</dbReference>
<dbReference type="SMART" id="SM00225">
    <property type="entry name" value="BTB"/>
    <property type="match status" value="1"/>
</dbReference>
<dbReference type="SMART" id="SM00612">
    <property type="entry name" value="Kelch"/>
    <property type="match status" value="6"/>
</dbReference>
<evidence type="ECO:0000256" key="1">
    <source>
        <dbReference type="ARBA" id="ARBA00022441"/>
    </source>
</evidence>
<dbReference type="AlphaFoldDB" id="A0A813M538"/>
<keyword evidence="1" id="KW-0880">Kelch repeat</keyword>
<dbReference type="SUPFAM" id="SSF54695">
    <property type="entry name" value="POZ domain"/>
    <property type="match status" value="1"/>
</dbReference>
<gene>
    <name evidence="4" type="ORF">OXX778_LOCUS1634</name>
</gene>
<dbReference type="PIRSF" id="PIRSF037037">
    <property type="entry name" value="Kelch-like_protein_gigaxonin"/>
    <property type="match status" value="1"/>
</dbReference>
<dbReference type="InterPro" id="IPR011705">
    <property type="entry name" value="BACK"/>
</dbReference>
<proteinExistence type="predicted"/>
<organism evidence="4 5">
    <name type="scientific">Brachionus calyciflorus</name>
    <dbReference type="NCBI Taxonomy" id="104777"/>
    <lineage>
        <taxon>Eukaryota</taxon>
        <taxon>Metazoa</taxon>
        <taxon>Spiralia</taxon>
        <taxon>Gnathifera</taxon>
        <taxon>Rotifera</taxon>
        <taxon>Eurotatoria</taxon>
        <taxon>Monogononta</taxon>
        <taxon>Pseudotrocha</taxon>
        <taxon>Ploima</taxon>
        <taxon>Brachionidae</taxon>
        <taxon>Brachionus</taxon>
    </lineage>
</organism>
<dbReference type="Pfam" id="PF07707">
    <property type="entry name" value="BACK"/>
    <property type="match status" value="1"/>
</dbReference>
<dbReference type="InterPro" id="IPR015915">
    <property type="entry name" value="Kelch-typ_b-propeller"/>
</dbReference>
<keyword evidence="2" id="KW-0677">Repeat</keyword>